<dbReference type="SUPFAM" id="SSF88874">
    <property type="entry name" value="Receptor-binding domain of short tail fibre protein gp12"/>
    <property type="match status" value="1"/>
</dbReference>
<evidence type="ECO:0000313" key="4">
    <source>
        <dbReference type="Proteomes" id="UP001226762"/>
    </source>
</evidence>
<dbReference type="RefSeq" id="WP_306733599.1">
    <property type="nucleotide sequence ID" value="NZ_JANHAX010000001.1"/>
</dbReference>
<dbReference type="Gene3D" id="3.90.1340.10">
    <property type="entry name" value="Phage tail collar domain"/>
    <property type="match status" value="1"/>
</dbReference>
<dbReference type="Proteomes" id="UP001226762">
    <property type="component" value="Unassembled WGS sequence"/>
</dbReference>
<keyword evidence="1" id="KW-0732">Signal</keyword>
<dbReference type="InterPro" id="IPR011083">
    <property type="entry name" value="Phage_tail_collar_dom"/>
</dbReference>
<dbReference type="EMBL" id="JANHAX010000001">
    <property type="protein sequence ID" value="MDQ2088326.1"/>
    <property type="molecule type" value="Genomic_DNA"/>
</dbReference>
<gene>
    <name evidence="3" type="ORF">NO357_00225</name>
</gene>
<organism evidence="3 4">
    <name type="scientific">Marimonas arenosa</name>
    <dbReference type="NCBI Taxonomy" id="1795305"/>
    <lineage>
        <taxon>Bacteria</taxon>
        <taxon>Pseudomonadati</taxon>
        <taxon>Pseudomonadota</taxon>
        <taxon>Alphaproteobacteria</taxon>
        <taxon>Rhodobacterales</taxon>
        <taxon>Paracoccaceae</taxon>
        <taxon>Marimonas</taxon>
    </lineage>
</organism>
<keyword evidence="4" id="KW-1185">Reference proteome</keyword>
<proteinExistence type="predicted"/>
<dbReference type="AlphaFoldDB" id="A0AAE4B4Q2"/>
<feature type="signal peptide" evidence="1">
    <location>
        <begin position="1"/>
        <end position="29"/>
    </location>
</feature>
<evidence type="ECO:0000313" key="3">
    <source>
        <dbReference type="EMBL" id="MDQ2088326.1"/>
    </source>
</evidence>
<dbReference type="InterPro" id="IPR037053">
    <property type="entry name" value="Phage_tail_collar_dom_sf"/>
</dbReference>
<reference evidence="3" key="2">
    <citation type="submission" date="2023-02" db="EMBL/GenBank/DDBJ databases">
        <title>'Rhodoalgimonas zhirmunskyi' gen. nov., isolated from a red alga.</title>
        <authorList>
            <person name="Nedashkovskaya O.I."/>
            <person name="Otstavnykh N.Y."/>
            <person name="Bystritskaya E.P."/>
            <person name="Balabanova L.A."/>
            <person name="Isaeva M.P."/>
        </authorList>
    </citation>
    <scope>NUCLEOTIDE SEQUENCE</scope>
    <source>
        <strain evidence="3">KCTC 52189</strain>
    </source>
</reference>
<feature type="domain" description="Phage tail collar" evidence="2">
    <location>
        <begin position="38"/>
        <end position="94"/>
    </location>
</feature>
<name>A0AAE4B4Q2_9RHOB</name>
<accession>A0AAE4B4Q2</accession>
<reference evidence="3" key="1">
    <citation type="submission" date="2022-07" db="EMBL/GenBank/DDBJ databases">
        <authorList>
            <person name="Otstavnykh N."/>
            <person name="Isaeva M."/>
            <person name="Bystritskaya E."/>
        </authorList>
    </citation>
    <scope>NUCLEOTIDE SEQUENCE</scope>
    <source>
        <strain evidence="3">KCTC 52189</strain>
    </source>
</reference>
<dbReference type="Pfam" id="PF07484">
    <property type="entry name" value="Collar"/>
    <property type="match status" value="1"/>
</dbReference>
<evidence type="ECO:0000256" key="1">
    <source>
        <dbReference type="SAM" id="SignalP"/>
    </source>
</evidence>
<evidence type="ECO:0000259" key="2">
    <source>
        <dbReference type="Pfam" id="PF07484"/>
    </source>
</evidence>
<comment type="caution">
    <text evidence="3">The sequence shown here is derived from an EMBL/GenBank/DDBJ whole genome shotgun (WGS) entry which is preliminary data.</text>
</comment>
<sequence>MTNSVSKLKAGVTALGLAAAFVTMTPARGAAGDNPYIGETMLVGFNFCPRNWAEANGAILPINNYQALFSLLGCSFGGDCRTSFALPDLRGRAPIGYGSGPGLATYLQGQRGGTERFTVTTQQLPSHNHMVNAVADGGDKGGPGNDFIAIVAPIPADPNATKYTAYHDGPPDKQMDPGMISNTGGNQPVTHRGPYLAMKWCIALNGVFPSRN</sequence>
<feature type="chain" id="PRO_5041960496" evidence="1">
    <location>
        <begin position="30"/>
        <end position="212"/>
    </location>
</feature>
<protein>
    <submittedName>
        <fullName evidence="3">Tail fiber protein</fullName>
    </submittedName>
</protein>